<dbReference type="Gene3D" id="3.90.930.1">
    <property type="match status" value="1"/>
</dbReference>
<evidence type="ECO:0000313" key="3">
    <source>
        <dbReference type="Proteomes" id="UP000198705"/>
    </source>
</evidence>
<dbReference type="RefSeq" id="WP_092209724.1">
    <property type="nucleotide sequence ID" value="NZ_FOVN01000007.1"/>
</dbReference>
<protein>
    <submittedName>
        <fullName evidence="2">Antitoxin component YwqK of the YwqJK toxin-antitoxin module</fullName>
    </submittedName>
</protein>
<gene>
    <name evidence="2" type="ORF">SAMN04487989_107134</name>
</gene>
<reference evidence="3" key="1">
    <citation type="submission" date="2016-10" db="EMBL/GenBank/DDBJ databases">
        <authorList>
            <person name="Varghese N."/>
            <person name="Submissions S."/>
        </authorList>
    </citation>
    <scope>NUCLEOTIDE SEQUENCE [LARGE SCALE GENOMIC DNA]</scope>
    <source>
        <strain evidence="3">DSM 23925</strain>
    </source>
</reference>
<evidence type="ECO:0000313" key="2">
    <source>
        <dbReference type="EMBL" id="SFN96746.1"/>
    </source>
</evidence>
<organism evidence="2 3">
    <name type="scientific">Bizionia echini</name>
    <dbReference type="NCBI Taxonomy" id="649333"/>
    <lineage>
        <taxon>Bacteria</taxon>
        <taxon>Pseudomonadati</taxon>
        <taxon>Bacteroidota</taxon>
        <taxon>Flavobacteriia</taxon>
        <taxon>Flavobacteriales</taxon>
        <taxon>Flavobacteriaceae</taxon>
        <taxon>Bizionia</taxon>
    </lineage>
</organism>
<dbReference type="Pfam" id="PF07661">
    <property type="entry name" value="MORN_2"/>
    <property type="match status" value="4"/>
</dbReference>
<dbReference type="PANTHER" id="PTHR33706:SF1">
    <property type="entry name" value="TPR REPEAT PROTEIN"/>
    <property type="match status" value="1"/>
</dbReference>
<feature type="signal peptide" evidence="1">
    <location>
        <begin position="1"/>
        <end position="18"/>
    </location>
</feature>
<dbReference type="STRING" id="649333.SAMN04487989_107134"/>
<dbReference type="Proteomes" id="UP000198705">
    <property type="component" value="Unassembled WGS sequence"/>
</dbReference>
<feature type="chain" id="PRO_5011544300" evidence="1">
    <location>
        <begin position="19"/>
        <end position="234"/>
    </location>
</feature>
<proteinExistence type="predicted"/>
<dbReference type="SUPFAM" id="SSF82185">
    <property type="entry name" value="Histone H3 K4-specific methyltransferase SET7/9 N-terminal domain"/>
    <property type="match status" value="2"/>
</dbReference>
<name>A0A1I5DC85_9FLAO</name>
<dbReference type="PANTHER" id="PTHR33706">
    <property type="entry name" value="MORN VARIANT REPEAT PROTEIN"/>
    <property type="match status" value="1"/>
</dbReference>
<sequence length="234" mass="26784">MKQTLLVLALLVGFSSFAQTLNQFDADGKRHGKWKKNFDGTDVIRYEGTFEHGKEIGVFKFYKNIKGEAILTATREFNSNNNTAKVTFYGSNGIVISEGMMQNKLYIGDWKYYHSNGTQLMTFENYSSKGLLEGEKLVYYLSGQIAENARYENGKRHGKTINYAENGTVIKEQHYQIGDLHGIAKFFDESGTLLVEGLYKNNQKHGLWKYYENGVLKEEKDFTPKSNNPYKKSN</sequence>
<accession>A0A1I5DC85</accession>
<dbReference type="InterPro" id="IPR011652">
    <property type="entry name" value="MORN_2"/>
</dbReference>
<evidence type="ECO:0000256" key="1">
    <source>
        <dbReference type="SAM" id="SignalP"/>
    </source>
</evidence>
<keyword evidence="1" id="KW-0732">Signal</keyword>
<dbReference type="OrthoDB" id="9785122at2"/>
<dbReference type="EMBL" id="FOVN01000007">
    <property type="protein sequence ID" value="SFN96746.1"/>
    <property type="molecule type" value="Genomic_DNA"/>
</dbReference>
<keyword evidence="3" id="KW-1185">Reference proteome</keyword>
<dbReference type="AlphaFoldDB" id="A0A1I5DC85"/>